<keyword evidence="2" id="KW-1185">Reference proteome</keyword>
<organism evidence="1 2">
    <name type="scientific">Plakobranchus ocellatus</name>
    <dbReference type="NCBI Taxonomy" id="259542"/>
    <lineage>
        <taxon>Eukaryota</taxon>
        <taxon>Metazoa</taxon>
        <taxon>Spiralia</taxon>
        <taxon>Lophotrochozoa</taxon>
        <taxon>Mollusca</taxon>
        <taxon>Gastropoda</taxon>
        <taxon>Heterobranchia</taxon>
        <taxon>Euthyneura</taxon>
        <taxon>Panpulmonata</taxon>
        <taxon>Sacoglossa</taxon>
        <taxon>Placobranchoidea</taxon>
        <taxon>Plakobranchidae</taxon>
        <taxon>Plakobranchus</taxon>
    </lineage>
</organism>
<dbReference type="Gene3D" id="3.60.10.10">
    <property type="entry name" value="Endonuclease/exonuclease/phosphatase"/>
    <property type="match status" value="1"/>
</dbReference>
<dbReference type="AlphaFoldDB" id="A0AAV4D9J1"/>
<reference evidence="1 2" key="1">
    <citation type="journal article" date="2021" name="Elife">
        <title>Chloroplast acquisition without the gene transfer in kleptoplastic sea slugs, Plakobranchus ocellatus.</title>
        <authorList>
            <person name="Maeda T."/>
            <person name="Takahashi S."/>
            <person name="Yoshida T."/>
            <person name="Shimamura S."/>
            <person name="Takaki Y."/>
            <person name="Nagai Y."/>
            <person name="Toyoda A."/>
            <person name="Suzuki Y."/>
            <person name="Arimoto A."/>
            <person name="Ishii H."/>
            <person name="Satoh N."/>
            <person name="Nishiyama T."/>
            <person name="Hasebe M."/>
            <person name="Maruyama T."/>
            <person name="Minagawa J."/>
            <person name="Obokata J."/>
            <person name="Shigenobu S."/>
        </authorList>
    </citation>
    <scope>NUCLEOTIDE SEQUENCE [LARGE SCALE GENOMIC DNA]</scope>
</reference>
<protein>
    <submittedName>
        <fullName evidence="1">Craniofacial development protein 2-like protein</fullName>
    </submittedName>
</protein>
<gene>
    <name evidence="1" type="ORF">PoB_006711100</name>
</gene>
<dbReference type="EMBL" id="BLXT01007620">
    <property type="protein sequence ID" value="GFO40606.1"/>
    <property type="molecule type" value="Genomic_DNA"/>
</dbReference>
<dbReference type="Proteomes" id="UP000735302">
    <property type="component" value="Unassembled WGS sequence"/>
</dbReference>
<evidence type="ECO:0000313" key="1">
    <source>
        <dbReference type="EMBL" id="GFO40606.1"/>
    </source>
</evidence>
<name>A0AAV4D9J1_9GAST</name>
<proteinExistence type="predicted"/>
<dbReference type="SUPFAM" id="SSF56219">
    <property type="entry name" value="DNase I-like"/>
    <property type="match status" value="1"/>
</dbReference>
<accession>A0AAV4D9J1</accession>
<dbReference type="InterPro" id="IPR036691">
    <property type="entry name" value="Endo/exonu/phosph_ase_sf"/>
</dbReference>
<evidence type="ECO:0000313" key="2">
    <source>
        <dbReference type="Proteomes" id="UP000735302"/>
    </source>
</evidence>
<sequence>MGYFNAKAGDERVENVGPRGIGTVNERGSRLIEWCQVNDFTITNTWYQNYPGRQWTWKSPGDRSRNKIDYTLIQKRFRNAVKTSKSLLGADCDSDHIPVMRKFQIKLKKLRKANANPKFRMDLLKSDEKLKDKTAVAVHNKYETLKKKNSVRNEKFTS</sequence>
<comment type="caution">
    <text evidence="1">The sequence shown here is derived from an EMBL/GenBank/DDBJ whole genome shotgun (WGS) entry which is preliminary data.</text>
</comment>